<feature type="transmembrane region" description="Helical" evidence="1">
    <location>
        <begin position="49"/>
        <end position="70"/>
    </location>
</feature>
<dbReference type="Proteomes" id="UP000661607">
    <property type="component" value="Unassembled WGS sequence"/>
</dbReference>
<keyword evidence="1" id="KW-0812">Transmembrane</keyword>
<dbReference type="RefSeq" id="WP_192778282.1">
    <property type="nucleotide sequence ID" value="NZ_BAAASY010000022.1"/>
</dbReference>
<dbReference type="EMBL" id="JADBEF010000001">
    <property type="protein sequence ID" value="MBE1563776.1"/>
    <property type="molecule type" value="Genomic_DNA"/>
</dbReference>
<gene>
    <name evidence="2" type="ORF">H4W81_006555</name>
</gene>
<name>A0ABR9KP30_9ACTN</name>
<evidence type="ECO:0000313" key="3">
    <source>
        <dbReference type="Proteomes" id="UP000661607"/>
    </source>
</evidence>
<reference evidence="2 3" key="1">
    <citation type="submission" date="2020-10" db="EMBL/GenBank/DDBJ databases">
        <title>Sequencing the genomes of 1000 actinobacteria strains.</title>
        <authorList>
            <person name="Klenk H.-P."/>
        </authorList>
    </citation>
    <scope>NUCLEOTIDE SEQUENCE [LARGE SCALE GENOMIC DNA]</scope>
    <source>
        <strain evidence="2 3">DSM 43748</strain>
    </source>
</reference>
<keyword evidence="1" id="KW-1133">Transmembrane helix</keyword>
<evidence type="ECO:0000313" key="2">
    <source>
        <dbReference type="EMBL" id="MBE1563776.1"/>
    </source>
</evidence>
<accession>A0ABR9KP30</accession>
<keyword evidence="1" id="KW-0472">Membrane</keyword>
<proteinExistence type="predicted"/>
<comment type="caution">
    <text evidence="2">The sequence shown here is derived from an EMBL/GenBank/DDBJ whole genome shotgun (WGS) entry which is preliminary data.</text>
</comment>
<keyword evidence="3" id="KW-1185">Reference proteome</keyword>
<evidence type="ECO:0000256" key="1">
    <source>
        <dbReference type="SAM" id="Phobius"/>
    </source>
</evidence>
<organism evidence="2 3">
    <name type="scientific">Nonomuraea africana</name>
    <dbReference type="NCBI Taxonomy" id="46171"/>
    <lineage>
        <taxon>Bacteria</taxon>
        <taxon>Bacillati</taxon>
        <taxon>Actinomycetota</taxon>
        <taxon>Actinomycetes</taxon>
        <taxon>Streptosporangiales</taxon>
        <taxon>Streptosporangiaceae</taxon>
        <taxon>Nonomuraea</taxon>
    </lineage>
</organism>
<feature type="transmembrane region" description="Helical" evidence="1">
    <location>
        <begin position="77"/>
        <end position="99"/>
    </location>
</feature>
<protein>
    <submittedName>
        <fullName evidence="2">Uncharacterized protein</fullName>
    </submittedName>
</protein>
<sequence>MRISPVIPTVASLLLAALWGLSVFAGWGLEAFCTDGETSVACAQRLDTVSTVSGLFAVLAACLTVGAWLLPLRFWALMGGAVAAWLVAAGVLFFGGLLAQ</sequence>